<comment type="caution">
    <text evidence="1">The sequence shown here is derived from an EMBL/GenBank/DDBJ whole genome shotgun (WGS) entry which is preliminary data.</text>
</comment>
<dbReference type="AlphaFoldDB" id="A0A8J8WCR8"/>
<protein>
    <submittedName>
        <fullName evidence="1">Uncharacterized protein</fullName>
    </submittedName>
</protein>
<dbReference type="EMBL" id="JACEEZ010025689">
    <property type="protein sequence ID" value="KAG0698393.1"/>
    <property type="molecule type" value="Genomic_DNA"/>
</dbReference>
<proteinExistence type="predicted"/>
<evidence type="ECO:0000313" key="1">
    <source>
        <dbReference type="EMBL" id="KAG0698393.1"/>
    </source>
</evidence>
<accession>A0A8J8WCR8</accession>
<evidence type="ECO:0000313" key="2">
    <source>
        <dbReference type="Proteomes" id="UP000770661"/>
    </source>
</evidence>
<reference evidence="1" key="1">
    <citation type="submission" date="2020-07" db="EMBL/GenBank/DDBJ databases">
        <title>The High-quality genome of the commercially important snow crab, Chionoecetes opilio.</title>
        <authorList>
            <person name="Jeong J.-H."/>
            <person name="Ryu S."/>
        </authorList>
    </citation>
    <scope>NUCLEOTIDE SEQUENCE</scope>
    <source>
        <strain evidence="1">MADBK_172401_WGS</strain>
        <tissue evidence="1">Digestive gland</tissue>
    </source>
</reference>
<organism evidence="1 2">
    <name type="scientific">Chionoecetes opilio</name>
    <name type="common">Atlantic snow crab</name>
    <name type="synonym">Cancer opilio</name>
    <dbReference type="NCBI Taxonomy" id="41210"/>
    <lineage>
        <taxon>Eukaryota</taxon>
        <taxon>Metazoa</taxon>
        <taxon>Ecdysozoa</taxon>
        <taxon>Arthropoda</taxon>
        <taxon>Crustacea</taxon>
        <taxon>Multicrustacea</taxon>
        <taxon>Malacostraca</taxon>
        <taxon>Eumalacostraca</taxon>
        <taxon>Eucarida</taxon>
        <taxon>Decapoda</taxon>
        <taxon>Pleocyemata</taxon>
        <taxon>Brachyura</taxon>
        <taxon>Eubrachyura</taxon>
        <taxon>Majoidea</taxon>
        <taxon>Majidae</taxon>
        <taxon>Chionoecetes</taxon>
    </lineage>
</organism>
<dbReference type="Proteomes" id="UP000770661">
    <property type="component" value="Unassembled WGS sequence"/>
</dbReference>
<name>A0A8J8WCR8_CHIOP</name>
<keyword evidence="2" id="KW-1185">Reference proteome</keyword>
<gene>
    <name evidence="1" type="ORF">GWK47_026059</name>
</gene>
<sequence>MCQGHRGAIWKVLWHFVPGDRAPEEACVKVAQVSIDLLVGHYGPTDSLIVLQDAFTTNSRLSVHVDQKAWTDWQRNWYTLGKPSQVLLQVVYFKLYYDIKAHHRLADGPKHNPHVSSE</sequence>